<organism evidence="1 2">
    <name type="scientific">Leucogyrophana mollusca</name>
    <dbReference type="NCBI Taxonomy" id="85980"/>
    <lineage>
        <taxon>Eukaryota</taxon>
        <taxon>Fungi</taxon>
        <taxon>Dikarya</taxon>
        <taxon>Basidiomycota</taxon>
        <taxon>Agaricomycotina</taxon>
        <taxon>Agaricomycetes</taxon>
        <taxon>Agaricomycetidae</taxon>
        <taxon>Boletales</taxon>
        <taxon>Boletales incertae sedis</taxon>
        <taxon>Leucogyrophana</taxon>
    </lineage>
</organism>
<protein>
    <submittedName>
        <fullName evidence="1">Uncharacterized protein</fullName>
    </submittedName>
</protein>
<sequence length="155" mass="17345">MYVPSAPHGYPPCGSWCHQTFQRQRSSPDASSVFVLFSNKLGRCVHASRCGSYGKFTSVLIRMLSRFFLRGHIVGQESDPGWSCVRHGAYISSRSKVVQTPSRLARDSPNCRRTIHVPHATCSPRVRGEALLEFDVVYNLISTAVPHTTLPWGER</sequence>
<accession>A0ACB8B146</accession>
<comment type="caution">
    <text evidence="1">The sequence shown here is derived from an EMBL/GenBank/DDBJ whole genome shotgun (WGS) entry which is preliminary data.</text>
</comment>
<gene>
    <name evidence="1" type="ORF">BV22DRAFT_862099</name>
</gene>
<dbReference type="Proteomes" id="UP000790709">
    <property type="component" value="Unassembled WGS sequence"/>
</dbReference>
<evidence type="ECO:0000313" key="1">
    <source>
        <dbReference type="EMBL" id="KAH7919402.1"/>
    </source>
</evidence>
<keyword evidence="2" id="KW-1185">Reference proteome</keyword>
<reference evidence="1" key="1">
    <citation type="journal article" date="2021" name="New Phytol.">
        <title>Evolutionary innovations through gain and loss of genes in the ectomycorrhizal Boletales.</title>
        <authorList>
            <person name="Wu G."/>
            <person name="Miyauchi S."/>
            <person name="Morin E."/>
            <person name="Kuo A."/>
            <person name="Drula E."/>
            <person name="Varga T."/>
            <person name="Kohler A."/>
            <person name="Feng B."/>
            <person name="Cao Y."/>
            <person name="Lipzen A."/>
            <person name="Daum C."/>
            <person name="Hundley H."/>
            <person name="Pangilinan J."/>
            <person name="Johnson J."/>
            <person name="Barry K."/>
            <person name="LaButti K."/>
            <person name="Ng V."/>
            <person name="Ahrendt S."/>
            <person name="Min B."/>
            <person name="Choi I.G."/>
            <person name="Park H."/>
            <person name="Plett J.M."/>
            <person name="Magnuson J."/>
            <person name="Spatafora J.W."/>
            <person name="Nagy L.G."/>
            <person name="Henrissat B."/>
            <person name="Grigoriev I.V."/>
            <person name="Yang Z.L."/>
            <person name="Xu J."/>
            <person name="Martin F.M."/>
        </authorList>
    </citation>
    <scope>NUCLEOTIDE SEQUENCE</scope>
    <source>
        <strain evidence="1">KUC20120723A-06</strain>
    </source>
</reference>
<proteinExistence type="predicted"/>
<evidence type="ECO:0000313" key="2">
    <source>
        <dbReference type="Proteomes" id="UP000790709"/>
    </source>
</evidence>
<dbReference type="EMBL" id="MU266663">
    <property type="protein sequence ID" value="KAH7919402.1"/>
    <property type="molecule type" value="Genomic_DNA"/>
</dbReference>
<name>A0ACB8B146_9AGAM</name>